<keyword evidence="3" id="KW-1185">Reference proteome</keyword>
<comment type="caution">
    <text evidence="2">The sequence shown here is derived from an EMBL/GenBank/DDBJ whole genome shotgun (WGS) entry which is preliminary data.</text>
</comment>
<reference evidence="2 3" key="1">
    <citation type="submission" date="2015-12" db="EMBL/GenBank/DDBJ databases">
        <title>Phylogenomics in the description of a new species in the Pseudomonas syringae group.</title>
        <authorList>
            <person name="Busquets A."/>
            <person name="Gomila M."/>
            <person name="Beiki F."/>
            <person name="Rahimian H."/>
            <person name="Mulet M."/>
            <person name="Sanchez D."/>
            <person name="Garcia-Valdes E."/>
            <person name="Lalucat J."/>
        </authorList>
    </citation>
    <scope>NUCLEOTIDE SEQUENCE [LARGE SCALE GENOMIC DNA]</scope>
    <source>
        <strain evidence="2 3">S25</strain>
    </source>
</reference>
<dbReference type="InterPro" id="IPR010982">
    <property type="entry name" value="Lambda_DNA-bd_dom_sf"/>
</dbReference>
<accession>A0ABS9ZPR5</accession>
<dbReference type="PROSITE" id="PS50943">
    <property type="entry name" value="HTH_CROC1"/>
    <property type="match status" value="1"/>
</dbReference>
<evidence type="ECO:0000313" key="2">
    <source>
        <dbReference type="EMBL" id="MCI8212563.1"/>
    </source>
</evidence>
<dbReference type="EMBL" id="LOHG01000024">
    <property type="protein sequence ID" value="MCI8212563.1"/>
    <property type="molecule type" value="Genomic_DNA"/>
</dbReference>
<sequence>MPNDHAHNCPTCGQSVLPLGQRILACREAKGWTREEASERVDVLPSRWANWEMEVMRPSPAQQLALSELFGLAPTYFAPKPLPVTN</sequence>
<dbReference type="Pfam" id="PF12844">
    <property type="entry name" value="HTH_19"/>
    <property type="match status" value="1"/>
</dbReference>
<dbReference type="InterPro" id="IPR001387">
    <property type="entry name" value="Cro/C1-type_HTH"/>
</dbReference>
<dbReference type="SUPFAM" id="SSF47413">
    <property type="entry name" value="lambda repressor-like DNA-binding domains"/>
    <property type="match status" value="1"/>
</dbReference>
<feature type="domain" description="HTH cro/C1-type" evidence="1">
    <location>
        <begin position="23"/>
        <end position="77"/>
    </location>
</feature>
<dbReference type="Proteomes" id="UP001320513">
    <property type="component" value="Unassembled WGS sequence"/>
</dbReference>
<dbReference type="Gene3D" id="1.10.260.40">
    <property type="entry name" value="lambda repressor-like DNA-binding domains"/>
    <property type="match status" value="1"/>
</dbReference>
<dbReference type="CDD" id="cd00093">
    <property type="entry name" value="HTH_XRE"/>
    <property type="match status" value="1"/>
</dbReference>
<name>A0ABS9ZPR5_9PSED</name>
<organism evidence="2 3">
    <name type="scientific">Pseudomonas maioricensis</name>
    <dbReference type="NCBI Taxonomy" id="1766623"/>
    <lineage>
        <taxon>Bacteria</taxon>
        <taxon>Pseudomonadati</taxon>
        <taxon>Pseudomonadota</taxon>
        <taxon>Gammaproteobacteria</taxon>
        <taxon>Pseudomonadales</taxon>
        <taxon>Pseudomonadaceae</taxon>
        <taxon>Pseudomonas</taxon>
    </lineage>
</organism>
<dbReference type="RefSeq" id="WP_243248666.1">
    <property type="nucleotide sequence ID" value="NZ_LOHG01000024.1"/>
</dbReference>
<dbReference type="SMART" id="SM00530">
    <property type="entry name" value="HTH_XRE"/>
    <property type="match status" value="1"/>
</dbReference>
<evidence type="ECO:0000313" key="3">
    <source>
        <dbReference type="Proteomes" id="UP001320513"/>
    </source>
</evidence>
<proteinExistence type="predicted"/>
<protein>
    <recommendedName>
        <fullName evidence="1">HTH cro/C1-type domain-containing protein</fullName>
    </recommendedName>
</protein>
<evidence type="ECO:0000259" key="1">
    <source>
        <dbReference type="PROSITE" id="PS50943"/>
    </source>
</evidence>
<gene>
    <name evidence="2" type="ORF">AUC61_23820</name>
</gene>